<organism evidence="2 3">
    <name type="scientific">Sphingobacterium bovistauri</name>
    <dbReference type="NCBI Taxonomy" id="2781959"/>
    <lineage>
        <taxon>Bacteria</taxon>
        <taxon>Pseudomonadati</taxon>
        <taxon>Bacteroidota</taxon>
        <taxon>Sphingobacteriia</taxon>
        <taxon>Sphingobacteriales</taxon>
        <taxon>Sphingobacteriaceae</taxon>
        <taxon>Sphingobacterium</taxon>
    </lineage>
</organism>
<accession>A0ABS7Z747</accession>
<dbReference type="Pfam" id="PF06167">
    <property type="entry name" value="Peptidase_M90"/>
    <property type="match status" value="1"/>
</dbReference>
<evidence type="ECO:0000313" key="3">
    <source>
        <dbReference type="Proteomes" id="UP001165302"/>
    </source>
</evidence>
<evidence type="ECO:0000256" key="1">
    <source>
        <dbReference type="SAM" id="Phobius"/>
    </source>
</evidence>
<comment type="caution">
    <text evidence="2">The sequence shown here is derived from an EMBL/GenBank/DDBJ whole genome shotgun (WGS) entry which is preliminary data.</text>
</comment>
<protein>
    <submittedName>
        <fullName evidence="2">Zinc-dependent peptidase</fullName>
    </submittedName>
</protein>
<keyword evidence="1" id="KW-0472">Membrane</keyword>
<keyword evidence="3" id="KW-1185">Reference proteome</keyword>
<dbReference type="InterPro" id="IPR010384">
    <property type="entry name" value="MtfA_fam"/>
</dbReference>
<keyword evidence="1" id="KW-1133">Transmembrane helix</keyword>
<evidence type="ECO:0000313" key="2">
    <source>
        <dbReference type="EMBL" id="MCA5006023.1"/>
    </source>
</evidence>
<dbReference type="InterPro" id="IPR024079">
    <property type="entry name" value="MetalloPept_cat_dom_sf"/>
</dbReference>
<gene>
    <name evidence="2" type="ORF">IPZ78_12770</name>
</gene>
<dbReference type="PANTHER" id="PTHR30164:SF2">
    <property type="entry name" value="PROTEIN MTFA"/>
    <property type="match status" value="1"/>
</dbReference>
<dbReference type="PANTHER" id="PTHR30164">
    <property type="entry name" value="MTFA PEPTIDASE"/>
    <property type="match status" value="1"/>
</dbReference>
<dbReference type="EMBL" id="JADEYP010000025">
    <property type="protein sequence ID" value="MCA5006023.1"/>
    <property type="molecule type" value="Genomic_DNA"/>
</dbReference>
<feature type="transmembrane region" description="Helical" evidence="1">
    <location>
        <begin position="6"/>
        <end position="24"/>
    </location>
</feature>
<reference evidence="2" key="1">
    <citation type="submission" date="2020-10" db="EMBL/GenBank/DDBJ databases">
        <authorList>
            <person name="Lu T."/>
            <person name="Wang Q."/>
            <person name="Han X."/>
        </authorList>
    </citation>
    <scope>NUCLEOTIDE SEQUENCE</scope>
    <source>
        <strain evidence="2">WQ 366</strain>
    </source>
</reference>
<name>A0ABS7Z747_9SPHI</name>
<dbReference type="CDD" id="cd20169">
    <property type="entry name" value="Peptidase_M90_mtfA"/>
    <property type="match status" value="1"/>
</dbReference>
<dbReference type="Gene3D" id="1.10.472.150">
    <property type="entry name" value="Glucose-regulated metallo-peptidase M90, N-terminal domain"/>
    <property type="match status" value="1"/>
</dbReference>
<proteinExistence type="predicted"/>
<sequence length="262" mass="30425">MKMDPYVIVLIIVVIAALLIFYVFRNVGKKNTVKDNFIKPIIIEDVLENKVSFYTRLDLADKEIFRERVIYFLQTTKISPEKGAVVTDEDKVLIAASATIPLFHFHHWAYENLDEVLIYPDFFDEKFGTVSENRNVAGMVGTGFLNHKMILSLPALRTGFMRYLEGNTAIHEFVHLIDKADGEIDGVPEYLIPKELINPWLHEMDRTIKQIREGKSDIREYAATNDAEFLAVVSEYFFKKPKQLQEDHPKLYSMLNEIYTRK</sequence>
<keyword evidence="1" id="KW-0812">Transmembrane</keyword>
<dbReference type="InterPro" id="IPR042252">
    <property type="entry name" value="MtfA_N"/>
</dbReference>
<dbReference type="SUPFAM" id="SSF55486">
    <property type="entry name" value="Metalloproteases ('zincins'), catalytic domain"/>
    <property type="match status" value="1"/>
</dbReference>
<dbReference type="Proteomes" id="UP001165302">
    <property type="component" value="Unassembled WGS sequence"/>
</dbReference>
<dbReference type="Gene3D" id="3.40.390.10">
    <property type="entry name" value="Collagenase (Catalytic Domain)"/>
    <property type="match status" value="1"/>
</dbReference>